<gene>
    <name evidence="6" type="ORF">BCR33DRAFT_634962</name>
</gene>
<comment type="caution">
    <text evidence="6">The sequence shown here is derived from an EMBL/GenBank/DDBJ whole genome shotgun (WGS) entry which is preliminary data.</text>
</comment>
<dbReference type="AlphaFoldDB" id="A0A1Y2BFM0"/>
<dbReference type="GO" id="GO:0008239">
    <property type="term" value="F:dipeptidyl-peptidase activity"/>
    <property type="evidence" value="ECO:0007669"/>
    <property type="project" value="TreeGrafter"/>
</dbReference>
<comment type="similarity">
    <text evidence="1">Belongs to the peptidase S28 family.</text>
</comment>
<evidence type="ECO:0000313" key="6">
    <source>
        <dbReference type="EMBL" id="ORY33609.1"/>
    </source>
</evidence>
<keyword evidence="7" id="KW-1185">Reference proteome</keyword>
<evidence type="ECO:0000256" key="2">
    <source>
        <dbReference type="ARBA" id="ARBA00022670"/>
    </source>
</evidence>
<evidence type="ECO:0000256" key="4">
    <source>
        <dbReference type="ARBA" id="ARBA00022801"/>
    </source>
</evidence>
<evidence type="ECO:0000256" key="3">
    <source>
        <dbReference type="ARBA" id="ARBA00022729"/>
    </source>
</evidence>
<dbReference type="InterPro" id="IPR008758">
    <property type="entry name" value="Peptidase_S28"/>
</dbReference>
<name>A0A1Y2BFM0_9FUNG</name>
<reference evidence="6 7" key="1">
    <citation type="submission" date="2016-07" db="EMBL/GenBank/DDBJ databases">
        <title>Pervasive Adenine N6-methylation of Active Genes in Fungi.</title>
        <authorList>
            <consortium name="DOE Joint Genome Institute"/>
            <person name="Mondo S.J."/>
            <person name="Dannebaum R.O."/>
            <person name="Kuo R.C."/>
            <person name="Labutti K."/>
            <person name="Haridas S."/>
            <person name="Kuo A."/>
            <person name="Salamov A."/>
            <person name="Ahrendt S.R."/>
            <person name="Lipzen A."/>
            <person name="Sullivan W."/>
            <person name="Andreopoulos W.B."/>
            <person name="Clum A."/>
            <person name="Lindquist E."/>
            <person name="Daum C."/>
            <person name="Ramamoorthy G.K."/>
            <person name="Gryganskyi A."/>
            <person name="Culley D."/>
            <person name="Magnuson J.K."/>
            <person name="James T.Y."/>
            <person name="O'Malley M.A."/>
            <person name="Stajich J.E."/>
            <person name="Spatafora J.W."/>
            <person name="Visel A."/>
            <person name="Grigoriev I.V."/>
        </authorList>
    </citation>
    <scope>NUCLEOTIDE SEQUENCE [LARGE SCALE GENOMIC DNA]</scope>
    <source>
        <strain evidence="6 7">JEL800</strain>
    </source>
</reference>
<dbReference type="Proteomes" id="UP000193642">
    <property type="component" value="Unassembled WGS sequence"/>
</dbReference>
<feature type="non-terminal residue" evidence="6">
    <location>
        <position position="169"/>
    </location>
</feature>
<organism evidence="6 7">
    <name type="scientific">Rhizoclosmatium globosum</name>
    <dbReference type="NCBI Taxonomy" id="329046"/>
    <lineage>
        <taxon>Eukaryota</taxon>
        <taxon>Fungi</taxon>
        <taxon>Fungi incertae sedis</taxon>
        <taxon>Chytridiomycota</taxon>
        <taxon>Chytridiomycota incertae sedis</taxon>
        <taxon>Chytridiomycetes</taxon>
        <taxon>Chytridiales</taxon>
        <taxon>Chytriomycetaceae</taxon>
        <taxon>Rhizoclosmatium</taxon>
    </lineage>
</organism>
<keyword evidence="3" id="KW-0732">Signal</keyword>
<dbReference type="GO" id="GO:0070008">
    <property type="term" value="F:serine-type exopeptidase activity"/>
    <property type="evidence" value="ECO:0007669"/>
    <property type="project" value="InterPro"/>
</dbReference>
<feature type="non-terminal residue" evidence="6">
    <location>
        <position position="1"/>
    </location>
</feature>
<dbReference type="Gene3D" id="3.40.50.1820">
    <property type="entry name" value="alpha/beta hydrolase"/>
    <property type="match status" value="1"/>
</dbReference>
<evidence type="ECO:0000256" key="5">
    <source>
        <dbReference type="ARBA" id="ARBA00023180"/>
    </source>
</evidence>
<dbReference type="OrthoDB" id="1735038at2759"/>
<keyword evidence="2" id="KW-0645">Protease</keyword>
<proteinExistence type="inferred from homology"/>
<dbReference type="PANTHER" id="PTHR11010:SF117">
    <property type="entry name" value="SERINE PROTEASE 16"/>
    <property type="match status" value="1"/>
</dbReference>
<dbReference type="SUPFAM" id="SSF53474">
    <property type="entry name" value="alpha/beta-Hydrolases"/>
    <property type="match status" value="1"/>
</dbReference>
<dbReference type="EMBL" id="MCGO01000067">
    <property type="protein sequence ID" value="ORY33609.1"/>
    <property type="molecule type" value="Genomic_DNA"/>
</dbReference>
<evidence type="ECO:0000256" key="1">
    <source>
        <dbReference type="ARBA" id="ARBA00011079"/>
    </source>
</evidence>
<dbReference type="InterPro" id="IPR029058">
    <property type="entry name" value="AB_hydrolase_fold"/>
</dbReference>
<protein>
    <submittedName>
        <fullName evidence="6">Peptidase S28</fullName>
    </submittedName>
</protein>
<keyword evidence="5" id="KW-0325">Glycoprotein</keyword>
<dbReference type="Pfam" id="PF05577">
    <property type="entry name" value="Peptidase_S28"/>
    <property type="match status" value="1"/>
</dbReference>
<evidence type="ECO:0000313" key="7">
    <source>
        <dbReference type="Proteomes" id="UP000193642"/>
    </source>
</evidence>
<sequence length="169" mass="18591">YYTQQVDHFGDQTGVNGSTTFEQYYIIQDKYYKPGGPIFLWIAGEGPADDGYMTGGGSLLSWLMPRYNGLVVSLEHRFYGATSGTVGRSVPTADLSPESLKLLTSRQAIEDMASFIRDFPTLFPNYNISNDTKWVTVGGSYSGALSAWMRQQHPELVHAAYAASAPVDV</sequence>
<accession>A0A1Y2BFM0</accession>
<keyword evidence="4" id="KW-0378">Hydrolase</keyword>
<dbReference type="GO" id="GO:0006508">
    <property type="term" value="P:proteolysis"/>
    <property type="evidence" value="ECO:0007669"/>
    <property type="project" value="UniProtKB-KW"/>
</dbReference>
<dbReference type="PANTHER" id="PTHR11010">
    <property type="entry name" value="PROTEASE S28 PRO-X CARBOXYPEPTIDASE-RELATED"/>
    <property type="match status" value="1"/>
</dbReference>